<dbReference type="SUPFAM" id="SSF52799">
    <property type="entry name" value="(Phosphotyrosine protein) phosphatases II"/>
    <property type="match status" value="1"/>
</dbReference>
<dbReference type="PROSITE" id="PS00383">
    <property type="entry name" value="TYR_PHOSPHATASE_1"/>
    <property type="match status" value="1"/>
</dbReference>
<dbReference type="PANTHER" id="PTHR31126">
    <property type="entry name" value="TYROSINE-PROTEIN PHOSPHATASE"/>
    <property type="match status" value="1"/>
</dbReference>
<protein>
    <submittedName>
        <fullName evidence="3">Protein tyrosine phosphatase</fullName>
    </submittedName>
</protein>
<feature type="chain" id="PRO_5041037736" evidence="2">
    <location>
        <begin position="35"/>
        <end position="310"/>
    </location>
</feature>
<dbReference type="Gene3D" id="3.90.190.10">
    <property type="entry name" value="Protein tyrosine phosphatase superfamily"/>
    <property type="match status" value="1"/>
</dbReference>
<accession>A0A0C2ZXW7</accession>
<comment type="caution">
    <text evidence="3">The sequence shown here is derived from an EMBL/GenBank/DDBJ whole genome shotgun (WGS) entry which is preliminary data.</text>
</comment>
<keyword evidence="2" id="KW-0732">Signal</keyword>
<feature type="signal peptide" evidence="2">
    <location>
        <begin position="1"/>
        <end position="34"/>
    </location>
</feature>
<evidence type="ECO:0000256" key="2">
    <source>
        <dbReference type="SAM" id="SignalP"/>
    </source>
</evidence>
<evidence type="ECO:0000313" key="4">
    <source>
        <dbReference type="Proteomes" id="UP000325576"/>
    </source>
</evidence>
<dbReference type="InterPro" id="IPR029021">
    <property type="entry name" value="Prot-tyrosine_phosphatase-like"/>
</dbReference>
<dbReference type="AlphaFoldDB" id="A0A0C2ZXW7"/>
<name>A0A0C2ZXW7_RHOER</name>
<dbReference type="InterPro" id="IPR026893">
    <property type="entry name" value="Tyr/Ser_Pase_IphP-type"/>
</dbReference>
<proteinExistence type="inferred from homology"/>
<evidence type="ECO:0000313" key="3">
    <source>
        <dbReference type="EMBL" id="KAB2584794.1"/>
    </source>
</evidence>
<dbReference type="EMBL" id="MRBO01000400">
    <property type="protein sequence ID" value="KAB2584794.1"/>
    <property type="molecule type" value="Genomic_DNA"/>
</dbReference>
<dbReference type="Pfam" id="PF13350">
    <property type="entry name" value="Y_phosphatase3"/>
    <property type="match status" value="1"/>
</dbReference>
<evidence type="ECO:0000256" key="1">
    <source>
        <dbReference type="ARBA" id="ARBA00009580"/>
    </source>
</evidence>
<dbReference type="PANTHER" id="PTHR31126:SF1">
    <property type="entry name" value="TYROSINE SPECIFIC PROTEIN PHOSPHATASES DOMAIN-CONTAINING PROTEIN"/>
    <property type="match status" value="1"/>
</dbReference>
<dbReference type="InterPro" id="IPR016130">
    <property type="entry name" value="Tyr_Pase_AS"/>
</dbReference>
<dbReference type="GO" id="GO:0004721">
    <property type="term" value="F:phosphoprotein phosphatase activity"/>
    <property type="evidence" value="ECO:0007669"/>
    <property type="project" value="InterPro"/>
</dbReference>
<dbReference type="Proteomes" id="UP000325576">
    <property type="component" value="Unassembled WGS sequence"/>
</dbReference>
<sequence length="310" mass="32588">MSRSTRTCSLRSAAAIALTSSFLITGFGASIAHAGPAPSAPQFGSLDFGSSNFGSAEQTPDAPRLTGIDNFRDVAGTGAGYSGTFGLPVNKGVFYRANAITPKGDDMSILEKLGLTKVYDLRTEPEIASKPDVLPDGVVYENIPILSGNIAEMVAKIKSPEDSRSMMQDMNRAFVTGATERAGFAQLLTGLAETEGAQVFHCTAGKDRTGWTSFLLLSIAGVDRSVIMNDYLLTNEYTAEGMKATRAGIAASLGEQMAVNMEPLLGVEASYLDAGLAQLDLTYGSVDRYLTEGLGLSPATVMTLKAKLLG</sequence>
<organism evidence="3 4">
    <name type="scientific">Rhodococcus erythropolis</name>
    <name type="common">Arthrobacter picolinophilus</name>
    <dbReference type="NCBI Taxonomy" id="1833"/>
    <lineage>
        <taxon>Bacteria</taxon>
        <taxon>Bacillati</taxon>
        <taxon>Actinomycetota</taxon>
        <taxon>Actinomycetes</taxon>
        <taxon>Mycobacteriales</taxon>
        <taxon>Nocardiaceae</taxon>
        <taxon>Rhodococcus</taxon>
        <taxon>Rhodococcus erythropolis group</taxon>
    </lineage>
</organism>
<reference evidence="3 4" key="1">
    <citation type="journal article" date="2017" name="Poromechanics V (2013)">
        <title>Genomic Characterization of the Arsenic-Tolerant Actinobacterium, &lt;i&gt;Rhodococcus erythropolis&lt;/i&gt; S43.</title>
        <authorList>
            <person name="Retamal-Morales G."/>
            <person name="Mehnert M."/>
            <person name="Schwabe R."/>
            <person name="Tischler D."/>
            <person name="Schloemann M."/>
            <person name="Levican G.J."/>
        </authorList>
    </citation>
    <scope>NUCLEOTIDE SEQUENCE [LARGE SCALE GENOMIC DNA]</scope>
    <source>
        <strain evidence="3 4">S43</strain>
    </source>
</reference>
<comment type="similarity">
    <text evidence="1">Belongs to the protein-tyrosine phosphatase family.</text>
</comment>
<gene>
    <name evidence="3" type="ORF">BS297_13665</name>
</gene>